<proteinExistence type="predicted"/>
<dbReference type="Proteomes" id="UP001642540">
    <property type="component" value="Unassembled WGS sequence"/>
</dbReference>
<keyword evidence="1" id="KW-1133">Transmembrane helix</keyword>
<gene>
    <name evidence="2" type="ORF">ODALV1_LOCUS28329</name>
</gene>
<evidence type="ECO:0000313" key="2">
    <source>
        <dbReference type="EMBL" id="CAL8140553.1"/>
    </source>
</evidence>
<keyword evidence="1" id="KW-0472">Membrane</keyword>
<keyword evidence="3" id="KW-1185">Reference proteome</keyword>
<name>A0ABP1S0C8_9HEXA</name>
<dbReference type="EMBL" id="CAXLJM020000138">
    <property type="protein sequence ID" value="CAL8140553.1"/>
    <property type="molecule type" value="Genomic_DNA"/>
</dbReference>
<reference evidence="2 3" key="1">
    <citation type="submission" date="2024-08" db="EMBL/GenBank/DDBJ databases">
        <authorList>
            <person name="Cucini C."/>
            <person name="Frati F."/>
        </authorList>
    </citation>
    <scope>NUCLEOTIDE SEQUENCE [LARGE SCALE GENOMIC DNA]</scope>
</reference>
<sequence length="809" mass="92958">MSPNENNFKLVSHQYSRFRDAAGNPIFPNSNPNIQISNLPEIIDKIPGCLHHIINYNGLNLKPTVFTPTVISRYDVVRVKYKVLGLPRNKTEYTGWTRSFPFEKIPSKQNVTTGLKWCQRRSILQDLECLDIPFIDNSPKTKSWTCEAHWYLFPPNPMADSGFYFKNKYDATSPLQLTIPGAYKRFWGIDNSIVIHDTGEDFTVNPGVLTKTKSIYDIIVTNMEPMNFITINAWSHSLSCPFNNVPGFQYTTTGREEFTFNLAKKTDGLNVNYQLTSAIHFCRHCKKFRTFYPVEFFDVSEQGIQNQIKISNSNPGNIHWGFLFAGEVFNAIDSDEDQGLFHVSPYKYILSEEFRTEATLEKSRIKSELRLLLQNVLGSNITYFLTHNGYQKADQNWQGEDAALLPNDVRKLPILVLSMVGKIDYVPFRFHSSHLKFVSCGQALFEQLAFEELSSIFDGYTWFSLLVSVTTMAFLAEYSLQHRHGCKPGVYPGKKNSNFLSFMAPMRALTEQGDPFTNDLVRITSLRPALGLFLLMTLVLSNAYKNKNITKITLPLAPIPFDNFDALVKYSFKTFTKVVIPSGFKDMWKYIPFPQLVSSLIETKRELNNHFSILLPSELYLYVMGEYSQLTYYVAPTNMSKKAAFLINHTSIHPQWKNILTTGRPRSLEIVGKCNNTALFMPDVEAHETYYKLAKMASNKGKVYLSQESLFETEYGVGFGRWVDPIVFGRMGKLHVAGLWNWWTHFYVEFMARLRGERVNARDEMEALAPKKSSLEGHISVVFIVYVVMILAIIIYFVFEINWTIFQKR</sequence>
<feature type="transmembrane region" description="Helical" evidence="1">
    <location>
        <begin position="779"/>
        <end position="799"/>
    </location>
</feature>
<evidence type="ECO:0000313" key="3">
    <source>
        <dbReference type="Proteomes" id="UP001642540"/>
    </source>
</evidence>
<comment type="caution">
    <text evidence="2">The sequence shown here is derived from an EMBL/GenBank/DDBJ whole genome shotgun (WGS) entry which is preliminary data.</text>
</comment>
<evidence type="ECO:0000256" key="1">
    <source>
        <dbReference type="SAM" id="Phobius"/>
    </source>
</evidence>
<protein>
    <submittedName>
        <fullName evidence="2">Uncharacterized protein</fullName>
    </submittedName>
</protein>
<accession>A0ABP1S0C8</accession>
<keyword evidence="1" id="KW-0812">Transmembrane</keyword>
<organism evidence="2 3">
    <name type="scientific">Orchesella dallaii</name>
    <dbReference type="NCBI Taxonomy" id="48710"/>
    <lineage>
        <taxon>Eukaryota</taxon>
        <taxon>Metazoa</taxon>
        <taxon>Ecdysozoa</taxon>
        <taxon>Arthropoda</taxon>
        <taxon>Hexapoda</taxon>
        <taxon>Collembola</taxon>
        <taxon>Entomobryomorpha</taxon>
        <taxon>Entomobryoidea</taxon>
        <taxon>Orchesellidae</taxon>
        <taxon>Orchesellinae</taxon>
        <taxon>Orchesella</taxon>
    </lineage>
</organism>